<dbReference type="EMBL" id="AYXG01000184">
    <property type="protein sequence ID" value="EWC59841.1"/>
    <property type="molecule type" value="Genomic_DNA"/>
</dbReference>
<gene>
    <name evidence="1" type="ORF">UO65_4844</name>
</gene>
<dbReference type="OrthoDB" id="530015at2"/>
<proteinExistence type="predicted"/>
<comment type="caution">
    <text evidence="1">The sequence shown here is derived from an EMBL/GenBank/DDBJ whole genome shotgun (WGS) entry which is preliminary data.</text>
</comment>
<dbReference type="SUPFAM" id="SSF52540">
    <property type="entry name" value="P-loop containing nucleoside triphosphate hydrolases"/>
    <property type="match status" value="1"/>
</dbReference>
<sequence>MSVTSQKLDGVLERRQAQLSLVDAEIARWNRVGEVLGLLRAPGLGGGLLARAGLLDTDLVELAGLALDSAAALGRVRARVRRRTINIGVSGQARNGKSTLLRSLSGLGDEQVPTGKGRPVTAVRSRIFHSTDHEGARVTTHTEQSFLDEVLYPYYAEFGVVTVPTDLAEFTRGSDVLADSALAAQLAADPHNGPLLARLREIRDSAHTWRRHLTGAVLDVPLDGLRQWVAYPAEESVDPDRRYLAVREAVVHCAFPRTDTTDIGLIDLPGLGELTPRAEERHIVGLHNDVDLVLMVKWPTGTNALWTTSDAAAMDLANKARGAAAMRDFAMILVNTGQCDPENVAALRADLTERVNNRTDDAYFRVLEADVADPDAVRVEVLDTVLDHLADALPRMDAAVIGDALAQCARNQQAIAGRVGEALDALRKVVTPTSSEALHALAQSVLAELAQSLQAWIGDLERQLTREDVGDGFHDRAAEVRADIRAWIDTGFGEGAEHWQEMALQDFRRKKASRPFAAAALNSVRVELARRLAAVDDVLLARRAEFWSGLVEALGRLGVLCGAERDPQAALNRLVGALREIPEPCPAMVDAFEFVLDVRMDFRTLVLPDVRDALQLLYPEPPGEEGVQMASLLGVSHDAQGAELLYKRVTQLAKQGVHDTGRVMATIPERAANVLLAFAEQFEDGLIRGKAAEKEMVRVVDAFREQMWPADGNADLAVGIGLQRLRGLLAELRAVLAEEQGVAA</sequence>
<protein>
    <recommendedName>
        <fullName evidence="3">Dynamin family protein</fullName>
    </recommendedName>
</protein>
<evidence type="ECO:0000313" key="2">
    <source>
        <dbReference type="Proteomes" id="UP000019277"/>
    </source>
</evidence>
<dbReference type="AlphaFoldDB" id="W7ITX2"/>
<name>W7ITX2_9PSEU</name>
<dbReference type="PATRIC" id="fig|909613.9.peg.4842"/>
<dbReference type="STRING" id="909613.UO65_4844"/>
<keyword evidence="2" id="KW-1185">Reference proteome</keyword>
<dbReference type="Proteomes" id="UP000019277">
    <property type="component" value="Unassembled WGS sequence"/>
</dbReference>
<accession>A0A8E2X2P5</accession>
<organism evidence="1 2">
    <name type="scientific">Actinokineospora spheciospongiae</name>
    <dbReference type="NCBI Taxonomy" id="909613"/>
    <lineage>
        <taxon>Bacteria</taxon>
        <taxon>Bacillati</taxon>
        <taxon>Actinomycetota</taxon>
        <taxon>Actinomycetes</taxon>
        <taxon>Pseudonocardiales</taxon>
        <taxon>Pseudonocardiaceae</taxon>
        <taxon>Actinokineospora</taxon>
    </lineage>
</organism>
<evidence type="ECO:0008006" key="3">
    <source>
        <dbReference type="Google" id="ProtNLM"/>
    </source>
</evidence>
<accession>W7ITX2</accession>
<dbReference type="InterPro" id="IPR027417">
    <property type="entry name" value="P-loop_NTPase"/>
</dbReference>
<dbReference type="RefSeq" id="WP_035286438.1">
    <property type="nucleotide sequence ID" value="NZ_AYXG01000184.1"/>
</dbReference>
<dbReference type="eggNOG" id="COG0699">
    <property type="taxonomic scope" value="Bacteria"/>
</dbReference>
<evidence type="ECO:0000313" key="1">
    <source>
        <dbReference type="EMBL" id="EWC59841.1"/>
    </source>
</evidence>
<reference evidence="1 2" key="1">
    <citation type="journal article" date="2014" name="Genome Announc.">
        <title>Draft Genome Sequence of the Antitrypanosomally Active Sponge-Associated Bacterium Actinokineospora sp. Strain EG49.</title>
        <authorList>
            <person name="Harjes J."/>
            <person name="Ryu T."/>
            <person name="Abdelmohsen U.R."/>
            <person name="Moitinho-Silva L."/>
            <person name="Horn H."/>
            <person name="Ravasi T."/>
            <person name="Hentschel U."/>
        </authorList>
    </citation>
    <scope>NUCLEOTIDE SEQUENCE [LARGE SCALE GENOMIC DNA]</scope>
    <source>
        <strain evidence="1 2">EG49</strain>
    </source>
</reference>